<organism evidence="2 3">
    <name type="scientific">Botrytis paeoniae</name>
    <dbReference type="NCBI Taxonomy" id="278948"/>
    <lineage>
        <taxon>Eukaryota</taxon>
        <taxon>Fungi</taxon>
        <taxon>Dikarya</taxon>
        <taxon>Ascomycota</taxon>
        <taxon>Pezizomycotina</taxon>
        <taxon>Leotiomycetes</taxon>
        <taxon>Helotiales</taxon>
        <taxon>Sclerotiniaceae</taxon>
        <taxon>Botrytis</taxon>
    </lineage>
</organism>
<protein>
    <submittedName>
        <fullName evidence="2">Uncharacterized protein</fullName>
    </submittedName>
</protein>
<evidence type="ECO:0000313" key="2">
    <source>
        <dbReference type="EMBL" id="TGO25170.1"/>
    </source>
</evidence>
<feature type="compositionally biased region" description="Basic and acidic residues" evidence="1">
    <location>
        <begin position="25"/>
        <end position="39"/>
    </location>
</feature>
<comment type="caution">
    <text evidence="2">The sequence shown here is derived from an EMBL/GenBank/DDBJ whole genome shotgun (WGS) entry which is preliminary data.</text>
</comment>
<name>A0A4Z1FP31_9HELO</name>
<gene>
    <name evidence="2" type="ORF">BPAE_0086g00350</name>
</gene>
<feature type="compositionally biased region" description="Low complexity" evidence="1">
    <location>
        <begin position="52"/>
        <end position="66"/>
    </location>
</feature>
<dbReference type="AlphaFoldDB" id="A0A4Z1FP31"/>
<evidence type="ECO:0000256" key="1">
    <source>
        <dbReference type="SAM" id="MobiDB-lite"/>
    </source>
</evidence>
<keyword evidence="3" id="KW-1185">Reference proteome</keyword>
<sequence>MMNPVNEVNHKLECDDTIVEYSHHEAKQSIITPREDSNKNMKSSTKLAAEETSSTISKSHRSSTNSKAEPRSGDASLSASSSIASLVQVSYTESHLETEDKTENALHSTSIAVREPQGPPYGARNMVLGPTNSIHFDKLSAEIQYMIIKECIPERNHFRLFSVSLDPNNQILLKEELDIKHTSILFVSRAFRKIYLKHLPIVLPSLEKNIPVCVHQDTTVVLRMEEPDPSNIRICYKGRIPACFSEIRHLAVPLNLFSFFTITPSVRTRGDRMQELPVAHNISFLSRLIFACPNLRSFTAIQLNTTEREHLKGLNDQDSLVIPKVFFCLLRWNLESLSNFLNLQRAMAGYRGKELAYRVMVFTLGSSVNKALNITQNEIDALVYFQVNKVNATKIAHLDIESFTDKYCYSSPHLAELPDNLLGERGRTVIRAVLRKLVDRWMDENFNSNTNIEDFKHGREILELMEDAFEQHKRFNPDDGDPIKVLVSNISQVIES</sequence>
<feature type="region of interest" description="Disordered" evidence="1">
    <location>
        <begin position="25"/>
        <end position="79"/>
    </location>
</feature>
<dbReference type="EMBL" id="PQXI01000086">
    <property type="protein sequence ID" value="TGO25170.1"/>
    <property type="molecule type" value="Genomic_DNA"/>
</dbReference>
<accession>A0A4Z1FP31</accession>
<dbReference type="Proteomes" id="UP000297910">
    <property type="component" value="Unassembled WGS sequence"/>
</dbReference>
<proteinExistence type="predicted"/>
<evidence type="ECO:0000313" key="3">
    <source>
        <dbReference type="Proteomes" id="UP000297910"/>
    </source>
</evidence>
<reference evidence="2 3" key="1">
    <citation type="submission" date="2017-12" db="EMBL/GenBank/DDBJ databases">
        <title>Comparative genomics of Botrytis spp.</title>
        <authorList>
            <person name="Valero-Jimenez C.A."/>
            <person name="Tapia P."/>
            <person name="Veloso J."/>
            <person name="Silva-Moreno E."/>
            <person name="Staats M."/>
            <person name="Valdes J.H."/>
            <person name="Van Kan J.A.L."/>
        </authorList>
    </citation>
    <scope>NUCLEOTIDE SEQUENCE [LARGE SCALE GENOMIC DNA]</scope>
    <source>
        <strain evidence="2 3">Bp0003</strain>
    </source>
</reference>